<dbReference type="Pfam" id="PF14214">
    <property type="entry name" value="Helitron_like_N"/>
    <property type="match status" value="1"/>
</dbReference>
<dbReference type="PANTHER" id="PTHR45786:SF74">
    <property type="entry name" value="ATP-DEPENDENT DNA HELICASE"/>
    <property type="match status" value="1"/>
</dbReference>
<feature type="compositionally biased region" description="Basic and acidic residues" evidence="1">
    <location>
        <begin position="8"/>
        <end position="50"/>
    </location>
</feature>
<protein>
    <submittedName>
        <fullName evidence="3">Helitron helicase</fullName>
    </submittedName>
</protein>
<evidence type="ECO:0000256" key="1">
    <source>
        <dbReference type="SAM" id="MobiDB-lite"/>
    </source>
</evidence>
<evidence type="ECO:0000313" key="3">
    <source>
        <dbReference type="EMBL" id="OWZ14503.1"/>
    </source>
</evidence>
<dbReference type="GO" id="GO:0004386">
    <property type="term" value="F:helicase activity"/>
    <property type="evidence" value="ECO:0007669"/>
    <property type="project" value="UniProtKB-KW"/>
</dbReference>
<gene>
    <name evidence="3" type="ORF">PHMEG_00012010</name>
</gene>
<keyword evidence="3" id="KW-0067">ATP-binding</keyword>
<feature type="region of interest" description="Disordered" evidence="1">
    <location>
        <begin position="1"/>
        <end position="50"/>
    </location>
</feature>
<keyword evidence="4" id="KW-1185">Reference proteome</keyword>
<evidence type="ECO:0000313" key="4">
    <source>
        <dbReference type="Proteomes" id="UP000198211"/>
    </source>
</evidence>
<sequence>MNSCVAEGLREYNRGFQSNRKEKFSTEQQEQERRQNVEAHRERREDMTKEALQDMRGRYTAVEREIRVTTSEKVLQAIEEQNTAARREARYAMTEVEHHDIQQQGTAARGVVRDAMTEEELEQRKKAEIFWRKSRQYQKSLSYYEDFDPSFIPGRRHYFSRYTDGAQERERVCSGCNVWKFPHEKSEAAAVMDCVHAPRSTPIELRRLYRNPGFKQLIRASNNVSAFTSTGSLRFRPLNVDESITWGRSAFVCKGSYPTDVQRMRKYTSMIRIYKVRVASRMDMTDRFDKDILETIDQVMTTHNPYSQRFMIVRNLLSESAGPEYQATVEEFVRRDRTGCKIQTAPIRGTKREPRYSQPLTASEVVGIIIDGGAAEHRDIILHPWQGGFEQIFETSASYDPLHYPLLFPYGEPGWTFDVPYAGTSDDPNIGAISLRGYESYLLHDRTNSDVLILKAWRLTQQYCVNQSAKYEQSQLQYIENNQLLYRLETLQGLTDAFQNESIGSAEPEASNLDHKVIILPTFTGGPRYMYQRFLDAVAIVRETGAPNLFIAMTRGEQASDPPDIVARVFLQKLKALNKNLDEGVLGVVAVKVHVVEYQKRGLPHAHIFLIMRLEDKPVSAEDVDRLVSAELPDKKNIRAI</sequence>
<dbReference type="OrthoDB" id="116564at2759"/>
<dbReference type="InterPro" id="IPR025476">
    <property type="entry name" value="Helitron_helicase-like"/>
</dbReference>
<feature type="domain" description="Helitron helicase-like" evidence="2">
    <location>
        <begin position="438"/>
        <end position="609"/>
    </location>
</feature>
<proteinExistence type="predicted"/>
<dbReference type="STRING" id="4795.A0A225W9S9"/>
<keyword evidence="3" id="KW-0347">Helicase</keyword>
<reference evidence="4" key="1">
    <citation type="submission" date="2017-03" db="EMBL/GenBank/DDBJ databases">
        <title>Phytopthora megakarya and P. palmivora, two closely related causual agents of cacao black pod achieved similar genome size and gene model numbers by different mechanisms.</title>
        <authorList>
            <person name="Ali S."/>
            <person name="Shao J."/>
            <person name="Larry D.J."/>
            <person name="Kronmiller B."/>
            <person name="Shen D."/>
            <person name="Strem M.D."/>
            <person name="Melnick R.L."/>
            <person name="Guiltinan M.J."/>
            <person name="Tyler B.M."/>
            <person name="Meinhardt L.W."/>
            <person name="Bailey B.A."/>
        </authorList>
    </citation>
    <scope>NUCLEOTIDE SEQUENCE [LARGE SCALE GENOMIC DNA]</scope>
    <source>
        <strain evidence="4">zdho120</strain>
    </source>
</reference>
<keyword evidence="3" id="KW-0378">Hydrolase</keyword>
<keyword evidence="3" id="KW-0547">Nucleotide-binding</keyword>
<accession>A0A225W9S9</accession>
<name>A0A225W9S9_9STRA</name>
<evidence type="ECO:0000259" key="2">
    <source>
        <dbReference type="Pfam" id="PF14214"/>
    </source>
</evidence>
<dbReference type="EMBL" id="NBNE01001324">
    <property type="protein sequence ID" value="OWZ14503.1"/>
    <property type="molecule type" value="Genomic_DNA"/>
</dbReference>
<comment type="caution">
    <text evidence="3">The sequence shown here is derived from an EMBL/GenBank/DDBJ whole genome shotgun (WGS) entry which is preliminary data.</text>
</comment>
<organism evidence="3 4">
    <name type="scientific">Phytophthora megakarya</name>
    <dbReference type="NCBI Taxonomy" id="4795"/>
    <lineage>
        <taxon>Eukaryota</taxon>
        <taxon>Sar</taxon>
        <taxon>Stramenopiles</taxon>
        <taxon>Oomycota</taxon>
        <taxon>Peronosporomycetes</taxon>
        <taxon>Peronosporales</taxon>
        <taxon>Peronosporaceae</taxon>
        <taxon>Phytophthora</taxon>
    </lineage>
</organism>
<dbReference type="Proteomes" id="UP000198211">
    <property type="component" value="Unassembled WGS sequence"/>
</dbReference>
<dbReference type="AlphaFoldDB" id="A0A225W9S9"/>
<dbReference type="PANTHER" id="PTHR45786">
    <property type="entry name" value="DNA BINDING PROTEIN-LIKE"/>
    <property type="match status" value="1"/>
</dbReference>